<protein>
    <recommendedName>
        <fullName evidence="1">PilZ domain-containing protein</fullName>
    </recommendedName>
</protein>
<accession>A0A3B1CPE4</accession>
<dbReference type="EMBL" id="UOGH01000083">
    <property type="protein sequence ID" value="VAX28351.1"/>
    <property type="molecule type" value="Genomic_DNA"/>
</dbReference>
<evidence type="ECO:0000259" key="1">
    <source>
        <dbReference type="Pfam" id="PF07238"/>
    </source>
</evidence>
<proteinExistence type="predicted"/>
<organism evidence="2">
    <name type="scientific">hydrothermal vent metagenome</name>
    <dbReference type="NCBI Taxonomy" id="652676"/>
    <lineage>
        <taxon>unclassified sequences</taxon>
        <taxon>metagenomes</taxon>
        <taxon>ecological metagenomes</taxon>
    </lineage>
</organism>
<dbReference type="InterPro" id="IPR009875">
    <property type="entry name" value="PilZ_domain"/>
</dbReference>
<dbReference type="AlphaFoldDB" id="A0A3B1CPE4"/>
<reference evidence="2" key="1">
    <citation type="submission" date="2018-06" db="EMBL/GenBank/DDBJ databases">
        <authorList>
            <person name="Zhirakovskaya E."/>
        </authorList>
    </citation>
    <scope>NUCLEOTIDE SEQUENCE</scope>
</reference>
<gene>
    <name evidence="2" type="ORF">MNBD_NITROSPIRAE02-1408</name>
</gene>
<dbReference type="GO" id="GO:0035438">
    <property type="term" value="F:cyclic-di-GMP binding"/>
    <property type="evidence" value="ECO:0007669"/>
    <property type="project" value="InterPro"/>
</dbReference>
<dbReference type="Pfam" id="PF07238">
    <property type="entry name" value="PilZ"/>
    <property type="match status" value="1"/>
</dbReference>
<feature type="domain" description="PilZ" evidence="1">
    <location>
        <begin position="3"/>
        <end position="88"/>
    </location>
</feature>
<name>A0A3B1CPE4_9ZZZZ</name>
<evidence type="ECO:0000313" key="2">
    <source>
        <dbReference type="EMBL" id="VAX28351.1"/>
    </source>
</evidence>
<sequence>MTKRRHDRIPLKLTIEYSITVKKQSAVKNILLTGIVRDVSAGGVGLITEYPLIQGNMIRIKSSAPEVPKYGVVRWVNREGESYRVGLRSCSHCGEY</sequence>